<sequence>SIVTRIQSRRWRDLDFGCASWACQKRSKIAEPEWWMNLTGPLASLGLQQDADTGARTSLFCAASPDMKVEQSGTYFQQIAGAGWQSCSAKDMVLAAKLEDWTKAEMAKGNWVH</sequence>
<evidence type="ECO:0000313" key="1">
    <source>
        <dbReference type="EMBL" id="TVY86836.1"/>
    </source>
</evidence>
<comment type="caution">
    <text evidence="1">The sequence shown here is derived from an EMBL/GenBank/DDBJ whole genome shotgun (WGS) entry which is preliminary data.</text>
</comment>
<reference evidence="1 2" key="1">
    <citation type="submission" date="2018-05" db="EMBL/GenBank/DDBJ databases">
        <title>Genome sequencing and assembly of the regulated plant pathogen Lachnellula willkommii and related sister species for the development of diagnostic species identification markers.</title>
        <authorList>
            <person name="Giroux E."/>
            <person name="Bilodeau G."/>
        </authorList>
    </citation>
    <scope>NUCLEOTIDE SEQUENCE [LARGE SCALE GENOMIC DNA]</scope>
    <source>
        <strain evidence="1 2">CBS 172.35</strain>
    </source>
</reference>
<dbReference type="EMBL" id="QGML01003033">
    <property type="protein sequence ID" value="TVY86836.1"/>
    <property type="molecule type" value="Genomic_DNA"/>
</dbReference>
<name>A0A559M1J5_9HELO</name>
<keyword evidence="2" id="KW-1185">Reference proteome</keyword>
<organism evidence="1 2">
    <name type="scientific">Lachnellula willkommii</name>
    <dbReference type="NCBI Taxonomy" id="215461"/>
    <lineage>
        <taxon>Eukaryota</taxon>
        <taxon>Fungi</taxon>
        <taxon>Dikarya</taxon>
        <taxon>Ascomycota</taxon>
        <taxon>Pezizomycotina</taxon>
        <taxon>Leotiomycetes</taxon>
        <taxon>Helotiales</taxon>
        <taxon>Lachnaceae</taxon>
        <taxon>Lachnellula</taxon>
    </lineage>
</organism>
<feature type="non-terminal residue" evidence="1">
    <location>
        <position position="113"/>
    </location>
</feature>
<evidence type="ECO:0000313" key="2">
    <source>
        <dbReference type="Proteomes" id="UP000315522"/>
    </source>
</evidence>
<feature type="non-terminal residue" evidence="1">
    <location>
        <position position="1"/>
    </location>
</feature>
<gene>
    <name evidence="1" type="ORF">LAWI1_G006846</name>
</gene>
<dbReference type="AlphaFoldDB" id="A0A559M1J5"/>
<protein>
    <submittedName>
        <fullName evidence="1">Uncharacterized protein</fullName>
    </submittedName>
</protein>
<proteinExistence type="predicted"/>
<dbReference type="Proteomes" id="UP000315522">
    <property type="component" value="Unassembled WGS sequence"/>
</dbReference>
<accession>A0A559M1J5</accession>